<sequence>MWFITFVILQVLLVSGFVSAEDEIPNETILDVLCDEDNAETASIAMECFDSQNNEEFHPTLQTCNGIEEVNSQSMKEWYCSHTREEIQTADDCAAEMMADNKDSYVQFLGGFKSCMASKMEDEKEKKMRKIMLIFVLLTITLSRKMNNLLSCSILYFFNEL</sequence>
<keyword evidence="1" id="KW-0732">Signal</keyword>
<name>A0AAV4NEY6_CAEEX</name>
<reference evidence="2 3" key="1">
    <citation type="submission" date="2021-06" db="EMBL/GenBank/DDBJ databases">
        <title>Caerostris extrusa draft genome.</title>
        <authorList>
            <person name="Kono N."/>
            <person name="Arakawa K."/>
        </authorList>
    </citation>
    <scope>NUCLEOTIDE SEQUENCE [LARGE SCALE GENOMIC DNA]</scope>
</reference>
<evidence type="ECO:0000313" key="2">
    <source>
        <dbReference type="EMBL" id="GIX82256.1"/>
    </source>
</evidence>
<dbReference type="AlphaFoldDB" id="A0AAV4NEY6"/>
<dbReference type="EMBL" id="BPLR01020761">
    <property type="protein sequence ID" value="GIX82256.1"/>
    <property type="molecule type" value="Genomic_DNA"/>
</dbReference>
<accession>A0AAV4NEY6</accession>
<comment type="caution">
    <text evidence="2">The sequence shown here is derived from an EMBL/GenBank/DDBJ whole genome shotgun (WGS) entry which is preliminary data.</text>
</comment>
<proteinExistence type="predicted"/>
<feature type="chain" id="PRO_5043697040" evidence="1">
    <location>
        <begin position="21"/>
        <end position="161"/>
    </location>
</feature>
<gene>
    <name evidence="2" type="ORF">CEXT_196971</name>
</gene>
<organism evidence="2 3">
    <name type="scientific">Caerostris extrusa</name>
    <name type="common">Bark spider</name>
    <name type="synonym">Caerostris bankana</name>
    <dbReference type="NCBI Taxonomy" id="172846"/>
    <lineage>
        <taxon>Eukaryota</taxon>
        <taxon>Metazoa</taxon>
        <taxon>Ecdysozoa</taxon>
        <taxon>Arthropoda</taxon>
        <taxon>Chelicerata</taxon>
        <taxon>Arachnida</taxon>
        <taxon>Araneae</taxon>
        <taxon>Araneomorphae</taxon>
        <taxon>Entelegynae</taxon>
        <taxon>Araneoidea</taxon>
        <taxon>Araneidae</taxon>
        <taxon>Caerostris</taxon>
    </lineage>
</organism>
<evidence type="ECO:0000256" key="1">
    <source>
        <dbReference type="SAM" id="SignalP"/>
    </source>
</evidence>
<dbReference type="Proteomes" id="UP001054945">
    <property type="component" value="Unassembled WGS sequence"/>
</dbReference>
<keyword evidence="3" id="KW-1185">Reference proteome</keyword>
<protein>
    <submittedName>
        <fullName evidence="2">Uncharacterized protein</fullName>
    </submittedName>
</protein>
<evidence type="ECO:0000313" key="3">
    <source>
        <dbReference type="Proteomes" id="UP001054945"/>
    </source>
</evidence>
<feature type="signal peptide" evidence="1">
    <location>
        <begin position="1"/>
        <end position="20"/>
    </location>
</feature>